<dbReference type="EMBL" id="JAODUO010000076">
    <property type="protein sequence ID" value="KAK2190555.1"/>
    <property type="molecule type" value="Genomic_DNA"/>
</dbReference>
<protein>
    <submittedName>
        <fullName evidence="1">Uncharacterized protein</fullName>
    </submittedName>
</protein>
<accession>A0AAD9UIH0</accession>
<dbReference type="Proteomes" id="UP001209878">
    <property type="component" value="Unassembled WGS sequence"/>
</dbReference>
<dbReference type="AlphaFoldDB" id="A0AAD9UIH0"/>
<keyword evidence="2" id="KW-1185">Reference proteome</keyword>
<sequence>MPYIRHCFSRCLISDIVSPDACRPDPDYPDEVCCGLFAYSLDSDDAFCCNGIVVPNPSGCTTTSPAYNVNRQVCLYGQTIIKSTNCPQTNNMVHYCCGGNIKTVPLKECVPIVEPDDQCCHLDLYSLDFRTCCGDLVGKSTTKSTQVYQCFAHSHFVIVPVTNCCIMLCKWIFVFECNYPVSWMFLFYNFLYHTTRC</sequence>
<reference evidence="1" key="1">
    <citation type="journal article" date="2023" name="Mol. Biol. Evol.">
        <title>Third-Generation Sequencing Reveals the Adaptive Role of the Epigenome in Three Deep-Sea Polychaetes.</title>
        <authorList>
            <person name="Perez M."/>
            <person name="Aroh O."/>
            <person name="Sun Y."/>
            <person name="Lan Y."/>
            <person name="Juniper S.K."/>
            <person name="Young C.R."/>
            <person name="Angers B."/>
            <person name="Qian P.Y."/>
        </authorList>
    </citation>
    <scope>NUCLEOTIDE SEQUENCE</scope>
    <source>
        <strain evidence="1">R07B-5</strain>
    </source>
</reference>
<name>A0AAD9UIH0_RIDPI</name>
<gene>
    <name evidence="1" type="ORF">NP493_76g04022</name>
</gene>
<evidence type="ECO:0000313" key="2">
    <source>
        <dbReference type="Proteomes" id="UP001209878"/>
    </source>
</evidence>
<comment type="caution">
    <text evidence="1">The sequence shown here is derived from an EMBL/GenBank/DDBJ whole genome shotgun (WGS) entry which is preliminary data.</text>
</comment>
<proteinExistence type="predicted"/>
<organism evidence="1 2">
    <name type="scientific">Ridgeia piscesae</name>
    <name type="common">Tubeworm</name>
    <dbReference type="NCBI Taxonomy" id="27915"/>
    <lineage>
        <taxon>Eukaryota</taxon>
        <taxon>Metazoa</taxon>
        <taxon>Spiralia</taxon>
        <taxon>Lophotrochozoa</taxon>
        <taxon>Annelida</taxon>
        <taxon>Polychaeta</taxon>
        <taxon>Sedentaria</taxon>
        <taxon>Canalipalpata</taxon>
        <taxon>Sabellida</taxon>
        <taxon>Siboglinidae</taxon>
        <taxon>Ridgeia</taxon>
    </lineage>
</organism>
<evidence type="ECO:0000313" key="1">
    <source>
        <dbReference type="EMBL" id="KAK2190555.1"/>
    </source>
</evidence>